<dbReference type="Proteomes" id="UP001174136">
    <property type="component" value="Unassembled WGS sequence"/>
</dbReference>
<dbReference type="PANTHER" id="PTHR44337">
    <property type="entry name" value="CARCINOEMBRYONIC ANTIGEN-RELATED CELL ADHESION MOLECULE 8"/>
    <property type="match status" value="1"/>
</dbReference>
<evidence type="ECO:0000256" key="1">
    <source>
        <dbReference type="ARBA" id="ARBA00022729"/>
    </source>
</evidence>
<keyword evidence="1" id="KW-0732">Signal</keyword>
<dbReference type="SMART" id="SM00409">
    <property type="entry name" value="IG"/>
    <property type="match status" value="6"/>
</dbReference>
<feature type="transmembrane region" description="Helical" evidence="5">
    <location>
        <begin position="304"/>
        <end position="326"/>
    </location>
</feature>
<protein>
    <submittedName>
        <fullName evidence="7">Carcinoembryonic antigen-related cell adhesion molecule 2</fullName>
    </submittedName>
</protein>
<evidence type="ECO:0000256" key="4">
    <source>
        <dbReference type="ARBA" id="ARBA00023319"/>
    </source>
</evidence>
<evidence type="ECO:0000313" key="8">
    <source>
        <dbReference type="Proteomes" id="UP001174136"/>
    </source>
</evidence>
<feature type="domain" description="Ig-like" evidence="6">
    <location>
        <begin position="217"/>
        <end position="289"/>
    </location>
</feature>
<dbReference type="Pfam" id="PF13927">
    <property type="entry name" value="Ig_3"/>
    <property type="match status" value="2"/>
</dbReference>
<dbReference type="Gene3D" id="2.60.40.10">
    <property type="entry name" value="Immunoglobulins"/>
    <property type="match status" value="6"/>
</dbReference>
<dbReference type="InterPro" id="IPR003599">
    <property type="entry name" value="Ig_sub"/>
</dbReference>
<organism evidence="7 8">
    <name type="scientific">Merluccius polli</name>
    <name type="common">Benguela hake</name>
    <name type="synonym">Merluccius cadenati</name>
    <dbReference type="NCBI Taxonomy" id="89951"/>
    <lineage>
        <taxon>Eukaryota</taxon>
        <taxon>Metazoa</taxon>
        <taxon>Chordata</taxon>
        <taxon>Craniata</taxon>
        <taxon>Vertebrata</taxon>
        <taxon>Euteleostomi</taxon>
        <taxon>Actinopterygii</taxon>
        <taxon>Neopterygii</taxon>
        <taxon>Teleostei</taxon>
        <taxon>Neoteleostei</taxon>
        <taxon>Acanthomorphata</taxon>
        <taxon>Zeiogadaria</taxon>
        <taxon>Gadariae</taxon>
        <taxon>Gadiformes</taxon>
        <taxon>Gadoidei</taxon>
        <taxon>Merlucciidae</taxon>
        <taxon>Merluccius</taxon>
    </lineage>
</organism>
<evidence type="ECO:0000256" key="2">
    <source>
        <dbReference type="ARBA" id="ARBA00023157"/>
    </source>
</evidence>
<dbReference type="PANTHER" id="PTHR44337:SF20">
    <property type="entry name" value="CARCINOEMBRYONIC ANTIGEN-RELATED CELL ADHESION MOLECULE 5-RELATED"/>
    <property type="match status" value="1"/>
</dbReference>
<keyword evidence="5" id="KW-0812">Transmembrane</keyword>
<evidence type="ECO:0000256" key="3">
    <source>
        <dbReference type="ARBA" id="ARBA00023180"/>
    </source>
</evidence>
<dbReference type="AlphaFoldDB" id="A0AA47MGA9"/>
<dbReference type="InterPro" id="IPR007110">
    <property type="entry name" value="Ig-like_dom"/>
</dbReference>
<dbReference type="SUPFAM" id="SSF48726">
    <property type="entry name" value="Immunoglobulin"/>
    <property type="match status" value="6"/>
</dbReference>
<dbReference type="InterPro" id="IPR036179">
    <property type="entry name" value="Ig-like_dom_sf"/>
</dbReference>
<keyword evidence="3" id="KW-0325">Glycoprotein</keyword>
<feature type="transmembrane region" description="Helical" evidence="5">
    <location>
        <begin position="615"/>
        <end position="637"/>
    </location>
</feature>
<sequence>MVAVGLCLAFTGPSNVDGVLLNGAVVVNGAVGRSVLFKPTPLPTETKLGLVSWTVKLDNGLDKFIITSLAGADTIHPEYLHRIHLNKSTGSLELLKLTLSDSGLYTCDITPVPGHKQTDVYNLQMDVAVSKVVITSDNTDLLEFSSSAHLSCNVSTGTSLSYIWVNVSSGAQIGDGNNTLTILNVTRYDRGPYKCCVKNPVSTVMSDPLTLQPIYGPDHIQIEGPAEIATGQTLKLLCRVESTPPANFTWMHGDKIISHEAEFSKTVTLSDVGEFTCRAENNVTKLFVSAVHHLSLITESTMSAGAIAGIVIAVIVVIVVVGALMYRVYARSNVAGVLLNVAVGRSVVFKPTPLPTETKLVSVSWIVKLDNGLDKFIITSTSGHDTIEPEYLHRIHFNKSTGSLKLLKLTLFDSGLYTCNLIPNLGQLQTDVYNLQVDVAVSKVVITSDNTDLLEFSSSAHLSCNVSTGTSLSYIWVNVSSGAQIGDGNNTLTILNVTRYDRGPYKCCVKNPVSTVMSDPLTLQPIYGPDHIQIEGPAEIETGQTLKLLCRVESTPPANFTWMHGDKIISHEAEFSKTVTLCDVGEFTCRAENNVTKLFVSAVHHLSVTESTMSAGAIAGIVIAVIVVIVVVGALMYRVYARR</sequence>
<evidence type="ECO:0000259" key="6">
    <source>
        <dbReference type="PROSITE" id="PS50835"/>
    </source>
</evidence>
<feature type="domain" description="Ig-like" evidence="6">
    <location>
        <begin position="442"/>
        <end position="524"/>
    </location>
</feature>
<accession>A0AA47MGA9</accession>
<keyword evidence="5" id="KW-1133">Transmembrane helix</keyword>
<dbReference type="PROSITE" id="PS50835">
    <property type="entry name" value="IG_LIKE"/>
    <property type="match status" value="4"/>
</dbReference>
<keyword evidence="4" id="KW-0393">Immunoglobulin domain</keyword>
<dbReference type="Pfam" id="PF07686">
    <property type="entry name" value="V-set"/>
    <property type="match status" value="2"/>
</dbReference>
<feature type="domain" description="Ig-like" evidence="6">
    <location>
        <begin position="130"/>
        <end position="212"/>
    </location>
</feature>
<gene>
    <name evidence="7" type="primary">Ceacam2</name>
    <name evidence="7" type="ORF">N1851_023303</name>
</gene>
<dbReference type="EMBL" id="JAOPHQ010004296">
    <property type="protein sequence ID" value="KAK0139783.1"/>
    <property type="molecule type" value="Genomic_DNA"/>
</dbReference>
<reference evidence="7" key="1">
    <citation type="journal article" date="2023" name="Front. Mar. Sci.">
        <title>A new Merluccius polli reference genome to investigate the effects of global change in West African waters.</title>
        <authorList>
            <person name="Mateo J.L."/>
            <person name="Blanco-Fernandez C."/>
            <person name="Garcia-Vazquez E."/>
            <person name="Machado-Schiaffino G."/>
        </authorList>
    </citation>
    <scope>NUCLEOTIDE SEQUENCE</scope>
    <source>
        <strain evidence="7">C29</strain>
        <tissue evidence="7">Fin</tissue>
    </source>
</reference>
<dbReference type="Pfam" id="PF13895">
    <property type="entry name" value="Ig_2"/>
    <property type="match status" value="2"/>
</dbReference>
<dbReference type="InterPro" id="IPR013106">
    <property type="entry name" value="Ig_V-set"/>
</dbReference>
<keyword evidence="2" id="KW-1015">Disulfide bond</keyword>
<name>A0AA47MGA9_MERPO</name>
<keyword evidence="8" id="KW-1185">Reference proteome</keyword>
<feature type="domain" description="Ig-like" evidence="6">
    <location>
        <begin position="529"/>
        <end position="601"/>
    </location>
</feature>
<keyword evidence="5" id="KW-0472">Membrane</keyword>
<dbReference type="InterPro" id="IPR013783">
    <property type="entry name" value="Ig-like_fold"/>
</dbReference>
<comment type="caution">
    <text evidence="7">The sequence shown here is derived from an EMBL/GenBank/DDBJ whole genome shotgun (WGS) entry which is preliminary data.</text>
</comment>
<evidence type="ECO:0000313" key="7">
    <source>
        <dbReference type="EMBL" id="KAK0139783.1"/>
    </source>
</evidence>
<evidence type="ECO:0000256" key="5">
    <source>
        <dbReference type="SAM" id="Phobius"/>
    </source>
</evidence>
<dbReference type="SMART" id="SM00408">
    <property type="entry name" value="IGc2"/>
    <property type="match status" value="4"/>
</dbReference>
<dbReference type="InterPro" id="IPR052598">
    <property type="entry name" value="IgSF_CEA-related"/>
</dbReference>
<proteinExistence type="predicted"/>
<dbReference type="InterPro" id="IPR003598">
    <property type="entry name" value="Ig_sub2"/>
</dbReference>